<dbReference type="GO" id="GO:0051537">
    <property type="term" value="F:2 iron, 2 sulfur cluster binding"/>
    <property type="evidence" value="ECO:0007669"/>
    <property type="project" value="UniProtKB-KW"/>
</dbReference>
<sequence length="416" mass="46526">MTTAHGSDLTGLAQKLAAATGNYDDAKGLPPECYTSEEIYDLERRFLFMREWLCVGRADLIPQPGDYYTGTLLGEPLIVVRQADDSVKVLSALCRHRGLPVTCPGDGEDGDWYRVPPETKGNAGSGFKCPYHFWVYGIDGALRGAPHMSRTRCFDKTDPDLSLPSLRTEVWQGFVFVNFDADAPSLVERLGPVDEIVANWGLGEMATEEPELQADMPWNWKIMHENSIDVYHVDRLHYPLHRVLPSDGYVPVSVQTGDAAIVLIQMATHKEFALSPIGRPLFPVIETLTEEERDRAYIILLPPTLLIILNSDSAFYRIVHPKGPNACDIRQTLMVPDHYRRLPNYAELVALGSTMHLKLNWQDYVVDAAIQRAATSMFAPRGPYAWNEQSVAEFDAWVARRYALGLGVGEPSPVVR</sequence>
<dbReference type="GO" id="GO:0016705">
    <property type="term" value="F:oxidoreductase activity, acting on paired donors, with incorporation or reduction of molecular oxygen"/>
    <property type="evidence" value="ECO:0007669"/>
    <property type="project" value="UniProtKB-ARBA"/>
</dbReference>
<dbReference type="InterPro" id="IPR015879">
    <property type="entry name" value="Ring_hydroxy_dOase_asu_C_dom"/>
</dbReference>
<dbReference type="PANTHER" id="PTHR43756:SF5">
    <property type="entry name" value="CHOLINE MONOOXYGENASE, CHLOROPLASTIC"/>
    <property type="match status" value="1"/>
</dbReference>
<evidence type="ECO:0000256" key="5">
    <source>
        <dbReference type="ARBA" id="ARBA00023004"/>
    </source>
</evidence>
<dbReference type="InterPro" id="IPR001663">
    <property type="entry name" value="Rng_hydr_dOase-A"/>
</dbReference>
<keyword evidence="2" id="KW-0001">2Fe-2S</keyword>
<dbReference type="EMBL" id="AMRA01000160">
    <property type="protein sequence ID" value="EKF21098.1"/>
    <property type="molecule type" value="Genomic_DNA"/>
</dbReference>
<dbReference type="Pfam" id="PF00848">
    <property type="entry name" value="Ring_hydroxyl_A"/>
    <property type="match status" value="1"/>
</dbReference>
<dbReference type="STRING" id="1122247.GCA_000379865_03194"/>
<name>K5B703_MYCHD</name>
<accession>K5B703</accession>
<dbReference type="Gene3D" id="2.102.10.10">
    <property type="entry name" value="Rieske [2Fe-2S] iron-sulphur domain"/>
    <property type="match status" value="1"/>
</dbReference>
<protein>
    <submittedName>
        <fullName evidence="7">Rieske domain protein</fullName>
    </submittedName>
</protein>
<gene>
    <name evidence="7" type="ORF">C731_4955</name>
</gene>
<dbReference type="Proteomes" id="UP000006265">
    <property type="component" value="Unassembled WGS sequence"/>
</dbReference>
<evidence type="ECO:0000256" key="6">
    <source>
        <dbReference type="ARBA" id="ARBA00023014"/>
    </source>
</evidence>
<dbReference type="CDD" id="cd03469">
    <property type="entry name" value="Rieske_RO_Alpha_N"/>
    <property type="match status" value="1"/>
</dbReference>
<evidence type="ECO:0000256" key="3">
    <source>
        <dbReference type="ARBA" id="ARBA00022723"/>
    </source>
</evidence>
<evidence type="ECO:0000313" key="7">
    <source>
        <dbReference type="EMBL" id="EKF21098.1"/>
    </source>
</evidence>
<dbReference type="Gene3D" id="3.90.380.10">
    <property type="entry name" value="Naphthalene 1,2-dioxygenase Alpha Subunit, Chain A, domain 1"/>
    <property type="match status" value="1"/>
</dbReference>
<evidence type="ECO:0000256" key="4">
    <source>
        <dbReference type="ARBA" id="ARBA00023002"/>
    </source>
</evidence>
<evidence type="ECO:0000256" key="2">
    <source>
        <dbReference type="ARBA" id="ARBA00022714"/>
    </source>
</evidence>
<dbReference type="RefSeq" id="WP_005632869.1">
    <property type="nucleotide sequence ID" value="NZ_AMRA01000160.1"/>
</dbReference>
<dbReference type="GO" id="GO:0004497">
    <property type="term" value="F:monooxygenase activity"/>
    <property type="evidence" value="ECO:0007669"/>
    <property type="project" value="UniProtKB-ARBA"/>
</dbReference>
<dbReference type="PATRIC" id="fig|1122247.3.peg.4751"/>
<dbReference type="OrthoDB" id="5243643at2"/>
<proteinExistence type="predicted"/>
<keyword evidence="3" id="KW-0479">Metal-binding</keyword>
<dbReference type="SUPFAM" id="SSF55961">
    <property type="entry name" value="Bet v1-like"/>
    <property type="match status" value="1"/>
</dbReference>
<dbReference type="eggNOG" id="COG4638">
    <property type="taxonomic scope" value="Bacteria"/>
</dbReference>
<evidence type="ECO:0000313" key="8">
    <source>
        <dbReference type="Proteomes" id="UP000006265"/>
    </source>
</evidence>
<reference evidence="7 8" key="1">
    <citation type="journal article" date="2012" name="J. Bacteriol.">
        <title>Genome sequence of Mycobacterium hassiacum DSM 44199, a rare source of heat-stable mycobacterial proteins.</title>
        <authorList>
            <person name="Tiago I."/>
            <person name="Maranha A."/>
            <person name="Mendes V."/>
            <person name="Alarico S."/>
            <person name="Moynihan P.J."/>
            <person name="Clarke A.J."/>
            <person name="Macedo-Ribeiro S."/>
            <person name="Pereira P.J."/>
            <person name="Empadinhas N."/>
        </authorList>
    </citation>
    <scope>NUCLEOTIDE SEQUENCE [LARGE SCALE GENOMIC DNA]</scope>
    <source>
        <strain evidence="8">DSM 44199 / CIP 105218 / JCM 12690 / 3849</strain>
    </source>
</reference>
<dbReference type="InterPro" id="IPR036922">
    <property type="entry name" value="Rieske_2Fe-2S_sf"/>
</dbReference>
<evidence type="ECO:0000256" key="1">
    <source>
        <dbReference type="ARBA" id="ARBA00001962"/>
    </source>
</evidence>
<dbReference type="PROSITE" id="PS51296">
    <property type="entry name" value="RIESKE"/>
    <property type="match status" value="1"/>
</dbReference>
<dbReference type="SUPFAM" id="SSF50022">
    <property type="entry name" value="ISP domain"/>
    <property type="match status" value="1"/>
</dbReference>
<keyword evidence="4" id="KW-0560">Oxidoreductase</keyword>
<dbReference type="PRINTS" id="PR00090">
    <property type="entry name" value="RNGDIOXGNASE"/>
</dbReference>
<comment type="caution">
    <text evidence="7">The sequence shown here is derived from an EMBL/GenBank/DDBJ whole genome shotgun (WGS) entry which is preliminary data.</text>
</comment>
<dbReference type="AlphaFoldDB" id="K5B703"/>
<dbReference type="InterPro" id="IPR017941">
    <property type="entry name" value="Rieske_2Fe-2S"/>
</dbReference>
<organism evidence="7 8">
    <name type="scientific">Mycolicibacterium hassiacum (strain DSM 44199 / CIP 105218 / JCM 12690 / 3849)</name>
    <name type="common">Mycobacterium hassiacum</name>
    <dbReference type="NCBI Taxonomy" id="1122247"/>
    <lineage>
        <taxon>Bacteria</taxon>
        <taxon>Bacillati</taxon>
        <taxon>Actinomycetota</taxon>
        <taxon>Actinomycetes</taxon>
        <taxon>Mycobacteriales</taxon>
        <taxon>Mycobacteriaceae</taxon>
        <taxon>Mycolicibacterium</taxon>
    </lineage>
</organism>
<keyword evidence="8" id="KW-1185">Reference proteome</keyword>
<keyword evidence="6" id="KW-0411">Iron-sulfur</keyword>
<keyword evidence="5" id="KW-0408">Iron</keyword>
<dbReference type="PANTHER" id="PTHR43756">
    <property type="entry name" value="CHOLINE MONOOXYGENASE, CHLOROPLASTIC"/>
    <property type="match status" value="1"/>
</dbReference>
<dbReference type="Pfam" id="PF00355">
    <property type="entry name" value="Rieske"/>
    <property type="match status" value="1"/>
</dbReference>
<dbReference type="GO" id="GO:0005506">
    <property type="term" value="F:iron ion binding"/>
    <property type="evidence" value="ECO:0007669"/>
    <property type="project" value="InterPro"/>
</dbReference>
<comment type="cofactor">
    <cofactor evidence="1">
        <name>Fe cation</name>
        <dbReference type="ChEBI" id="CHEBI:24875"/>
    </cofactor>
</comment>